<evidence type="ECO:0000256" key="1">
    <source>
        <dbReference type="ARBA" id="ARBA00023002"/>
    </source>
</evidence>
<name>A0A6A9UVK4_9ACTN</name>
<dbReference type="EMBL" id="WPCU01000005">
    <property type="protein sequence ID" value="MVA75705.1"/>
    <property type="molecule type" value="Genomic_DNA"/>
</dbReference>
<reference evidence="5 6" key="1">
    <citation type="submission" date="2019-12" db="EMBL/GenBank/DDBJ databases">
        <title>Auraticoccus cholistani sp. nov., an actinomycete isolated from soil of Cholistan desert.</title>
        <authorList>
            <person name="Cheema M.T."/>
        </authorList>
    </citation>
    <scope>NUCLEOTIDE SEQUENCE [LARGE SCALE GENOMIC DNA]</scope>
    <source>
        <strain evidence="5 6">F435</strain>
    </source>
</reference>
<dbReference type="InterPro" id="IPR036291">
    <property type="entry name" value="NAD(P)-bd_dom_sf"/>
</dbReference>
<dbReference type="Gene3D" id="3.30.360.10">
    <property type="entry name" value="Dihydrodipicolinate Reductase, domain 2"/>
    <property type="match status" value="1"/>
</dbReference>
<dbReference type="Proteomes" id="UP000435304">
    <property type="component" value="Unassembled WGS sequence"/>
</dbReference>
<dbReference type="InterPro" id="IPR055170">
    <property type="entry name" value="GFO_IDH_MocA-like_dom"/>
</dbReference>
<dbReference type="InterPro" id="IPR000683">
    <property type="entry name" value="Gfo/Idh/MocA-like_OxRdtase_N"/>
</dbReference>
<dbReference type="GO" id="GO:0000166">
    <property type="term" value="F:nucleotide binding"/>
    <property type="evidence" value="ECO:0007669"/>
    <property type="project" value="InterPro"/>
</dbReference>
<sequence>MTTNEEPTPIRLGVLGLSRGRTFARDSGVLGIKLVAVCDLNEVKLEEFKQAHPEVEVFTDYDEFLQFQMDAVVVANYFHQHVPFAIKALRAGKHVMSETQACKTLQEGVELCREVEKSGLIYMFAENYPYFATNQEMRRLYQQGVVGEVRYAEGEYVHPMPPRESMRIAPGLDHWRNNMPPTYYCTHAVAPLMYITDTRPVSVNALAIAATDDQLRTRVKTSDPGAVILCRMDNGAVFRILTGGFAGYRNYYRVHGFEGRLDNVSNESVRVVRNAWEIGPEEHEEIVFKARFPRHEELAQRAGHGGGDFWTSYHFAEAIRSGQQPYLDVYRAVAMSVVGILAWKSALQDGAAFDLPDFRDEEQRKLHEDDDWSPWPEDRRPGQPWPSVRGQLVPSDAAVAEAEKIWKETGYLGL</sequence>
<comment type="caution">
    <text evidence="5">The sequence shown here is derived from an EMBL/GenBank/DDBJ whole genome shotgun (WGS) entry which is preliminary data.</text>
</comment>
<dbReference type="SUPFAM" id="SSF51735">
    <property type="entry name" value="NAD(P)-binding Rossmann-fold domains"/>
    <property type="match status" value="1"/>
</dbReference>
<gene>
    <name evidence="5" type="ORF">GC722_06660</name>
</gene>
<evidence type="ECO:0000313" key="5">
    <source>
        <dbReference type="EMBL" id="MVA75705.1"/>
    </source>
</evidence>
<dbReference type="PANTHER" id="PTHR43818">
    <property type="entry name" value="BCDNA.GH03377"/>
    <property type="match status" value="1"/>
</dbReference>
<keyword evidence="6" id="KW-1185">Reference proteome</keyword>
<dbReference type="InterPro" id="IPR050463">
    <property type="entry name" value="Gfo/Idh/MocA_oxidrdct_glycsds"/>
</dbReference>
<dbReference type="AlphaFoldDB" id="A0A6A9UVK4"/>
<dbReference type="SUPFAM" id="SSF55347">
    <property type="entry name" value="Glyceraldehyde-3-phosphate dehydrogenase-like, C-terminal domain"/>
    <property type="match status" value="1"/>
</dbReference>
<evidence type="ECO:0000259" key="3">
    <source>
        <dbReference type="Pfam" id="PF01408"/>
    </source>
</evidence>
<feature type="domain" description="Gfo/Idh/MocA-like oxidoreductase N-terminal" evidence="3">
    <location>
        <begin position="29"/>
        <end position="124"/>
    </location>
</feature>
<dbReference type="GO" id="GO:0016491">
    <property type="term" value="F:oxidoreductase activity"/>
    <property type="evidence" value="ECO:0007669"/>
    <property type="project" value="UniProtKB-KW"/>
</dbReference>
<evidence type="ECO:0000313" key="6">
    <source>
        <dbReference type="Proteomes" id="UP000435304"/>
    </source>
</evidence>
<dbReference type="Pfam" id="PF01408">
    <property type="entry name" value="GFO_IDH_MocA"/>
    <property type="match status" value="1"/>
</dbReference>
<dbReference type="PANTHER" id="PTHR43818:SF11">
    <property type="entry name" value="BCDNA.GH03377"/>
    <property type="match status" value="1"/>
</dbReference>
<protein>
    <recommendedName>
        <fullName evidence="7">Gfo/Idh/MocA family oxidoreductase</fullName>
    </recommendedName>
</protein>
<proteinExistence type="predicted"/>
<evidence type="ECO:0000259" key="4">
    <source>
        <dbReference type="Pfam" id="PF22725"/>
    </source>
</evidence>
<feature type="domain" description="GFO/IDH/MocA-like oxidoreductase" evidence="4">
    <location>
        <begin position="135"/>
        <end position="261"/>
    </location>
</feature>
<evidence type="ECO:0000256" key="2">
    <source>
        <dbReference type="SAM" id="MobiDB-lite"/>
    </source>
</evidence>
<dbReference type="Gene3D" id="3.40.50.720">
    <property type="entry name" value="NAD(P)-binding Rossmann-like Domain"/>
    <property type="match status" value="1"/>
</dbReference>
<evidence type="ECO:0008006" key="7">
    <source>
        <dbReference type="Google" id="ProtNLM"/>
    </source>
</evidence>
<dbReference type="Pfam" id="PF22725">
    <property type="entry name" value="GFO_IDH_MocA_C3"/>
    <property type="match status" value="1"/>
</dbReference>
<feature type="region of interest" description="Disordered" evidence="2">
    <location>
        <begin position="364"/>
        <end position="390"/>
    </location>
</feature>
<keyword evidence="1" id="KW-0560">Oxidoreductase</keyword>
<organism evidence="5 6">
    <name type="scientific">Auraticoccus cholistanensis</name>
    <dbReference type="NCBI Taxonomy" id="2656650"/>
    <lineage>
        <taxon>Bacteria</taxon>
        <taxon>Bacillati</taxon>
        <taxon>Actinomycetota</taxon>
        <taxon>Actinomycetes</taxon>
        <taxon>Propionibacteriales</taxon>
        <taxon>Propionibacteriaceae</taxon>
        <taxon>Auraticoccus</taxon>
    </lineage>
</organism>
<accession>A0A6A9UVK4</accession>